<evidence type="ECO:0000313" key="3">
    <source>
        <dbReference type="Proteomes" id="UP000184330"/>
    </source>
</evidence>
<evidence type="ECO:0000313" key="2">
    <source>
        <dbReference type="EMBL" id="CZR56390.1"/>
    </source>
</evidence>
<dbReference type="InterPro" id="IPR051466">
    <property type="entry name" value="D-amino_acid_metab_enzyme"/>
</dbReference>
<dbReference type="PANTHER" id="PTHR28004:SF2">
    <property type="entry name" value="D-SERINE DEHYDRATASE"/>
    <property type="match status" value="1"/>
</dbReference>
<dbReference type="Proteomes" id="UP000184330">
    <property type="component" value="Unassembled WGS sequence"/>
</dbReference>
<dbReference type="Gene3D" id="2.40.37.20">
    <property type="entry name" value="D-serine dehydratase-like domain"/>
    <property type="match status" value="1"/>
</dbReference>
<dbReference type="EMBL" id="FJOG01000008">
    <property type="protein sequence ID" value="CZR56390.1"/>
    <property type="molecule type" value="Genomic_DNA"/>
</dbReference>
<dbReference type="InterPro" id="IPR029066">
    <property type="entry name" value="PLP-binding_barrel"/>
</dbReference>
<dbReference type="PANTHER" id="PTHR28004">
    <property type="entry name" value="ZGC:162816-RELATED"/>
    <property type="match status" value="1"/>
</dbReference>
<evidence type="ECO:0000259" key="1">
    <source>
        <dbReference type="Pfam" id="PF14031"/>
    </source>
</evidence>
<dbReference type="Gene3D" id="3.20.20.10">
    <property type="entry name" value="Alanine racemase"/>
    <property type="match status" value="1"/>
</dbReference>
<organism evidence="2 3">
    <name type="scientific">Phialocephala subalpina</name>
    <dbReference type="NCBI Taxonomy" id="576137"/>
    <lineage>
        <taxon>Eukaryota</taxon>
        <taxon>Fungi</taxon>
        <taxon>Dikarya</taxon>
        <taxon>Ascomycota</taxon>
        <taxon>Pezizomycotina</taxon>
        <taxon>Leotiomycetes</taxon>
        <taxon>Helotiales</taxon>
        <taxon>Mollisiaceae</taxon>
        <taxon>Phialocephala</taxon>
        <taxon>Phialocephala fortinii species complex</taxon>
    </lineage>
</organism>
<dbReference type="InterPro" id="IPR042208">
    <property type="entry name" value="D-ser_dehydrat-like_sf"/>
</dbReference>
<dbReference type="AlphaFoldDB" id="A0A1L7WUH6"/>
<feature type="domain" description="D-serine dehydratase-like" evidence="1">
    <location>
        <begin position="319"/>
        <end position="430"/>
    </location>
</feature>
<gene>
    <name evidence="2" type="ORF">PAC_06278</name>
</gene>
<sequence length="450" mass="49995">MAGTWPLRTKASLVEQFVGKTLDDIRLPAAVLDIAKVKHNCKRMLDAVEELGFDFLPAVSYHKTTEITRLQLGDDAEEVRVLVTSLWEAAKLLPLLLEYQINGKQVNVLYGAPISPSQVEAAADISRQLGRRGGNIRFLVDCISQVDLVERVGRLSGYPPFVYILVDVGDQFSGVRPGTPEFQELFSRIEQIALGQGLLSMAFVGFFSDIPFPSEQVDLISHMRHLDRQMTTLLHASPVEIIRLSVHAPPGLWYLLQRMEGPLSREVSKIEHTLAAANQANDAIEVHSGEYVLLDVRSVIQDSLAVPGTNPCFTYSDIALTILTEISSLYPRRGEKGHLEALISLGGSAFHTGDGPLQKGVLSEWNMGSIEPKSSPPLGWTIDRCHGDSAVLVWRDENSQPQSLECGQRVRIYPNDAKYAGKQFGWYYVVDSSRDGKEDEIVDIFVRWRG</sequence>
<dbReference type="InterPro" id="IPR026956">
    <property type="entry name" value="D-ser_dehydrat-like_dom"/>
</dbReference>
<dbReference type="Pfam" id="PF14031">
    <property type="entry name" value="D-ser_dehydrat"/>
    <property type="match status" value="1"/>
</dbReference>
<dbReference type="OrthoDB" id="20198at2759"/>
<protein>
    <recommendedName>
        <fullName evidence="1">D-serine dehydratase-like domain-containing protein</fullName>
    </recommendedName>
</protein>
<dbReference type="STRING" id="576137.A0A1L7WUH6"/>
<accession>A0A1L7WUH6</accession>
<dbReference type="GO" id="GO:0036088">
    <property type="term" value="P:D-serine catabolic process"/>
    <property type="evidence" value="ECO:0007669"/>
    <property type="project" value="TreeGrafter"/>
</dbReference>
<dbReference type="SUPFAM" id="SSF51419">
    <property type="entry name" value="PLP-binding barrel"/>
    <property type="match status" value="1"/>
</dbReference>
<dbReference type="GO" id="GO:0008721">
    <property type="term" value="F:D-serine ammonia-lyase activity"/>
    <property type="evidence" value="ECO:0007669"/>
    <property type="project" value="TreeGrafter"/>
</dbReference>
<name>A0A1L7WUH6_9HELO</name>
<reference evidence="2 3" key="1">
    <citation type="submission" date="2016-03" db="EMBL/GenBank/DDBJ databases">
        <authorList>
            <person name="Ploux O."/>
        </authorList>
    </citation>
    <scope>NUCLEOTIDE SEQUENCE [LARGE SCALE GENOMIC DNA]</scope>
    <source>
        <strain evidence="2 3">UAMH 11012</strain>
    </source>
</reference>
<proteinExistence type="predicted"/>
<keyword evidence="3" id="KW-1185">Reference proteome</keyword>